<dbReference type="KEGG" id="epa:110233602"/>
<dbReference type="Pfam" id="PF10558">
    <property type="entry name" value="MTP18"/>
    <property type="match status" value="1"/>
</dbReference>
<dbReference type="OMA" id="DVFTWQM"/>
<dbReference type="InterPro" id="IPR019560">
    <property type="entry name" value="Mitochondrial_18_kDa_protein"/>
</dbReference>
<dbReference type="Proteomes" id="UP000887567">
    <property type="component" value="Unplaced"/>
</dbReference>
<evidence type="ECO:0000313" key="4">
    <source>
        <dbReference type="EnsemblMetazoa" id="XP_020894561.1"/>
    </source>
</evidence>
<proteinExistence type="inferred from homology"/>
<evidence type="ECO:0000256" key="1">
    <source>
        <dbReference type="ARBA" id="ARBA00009224"/>
    </source>
</evidence>
<accession>A0A913WV28</accession>
<comment type="similarity">
    <text evidence="1">Belongs to the MTFP1 family.</text>
</comment>
<name>A0A913WV28_EXADI</name>
<organism evidence="4 5">
    <name type="scientific">Exaiptasia diaphana</name>
    <name type="common">Tropical sea anemone</name>
    <name type="synonym">Aiptasia pulchella</name>
    <dbReference type="NCBI Taxonomy" id="2652724"/>
    <lineage>
        <taxon>Eukaryota</taxon>
        <taxon>Metazoa</taxon>
        <taxon>Cnidaria</taxon>
        <taxon>Anthozoa</taxon>
        <taxon>Hexacorallia</taxon>
        <taxon>Actiniaria</taxon>
        <taxon>Aiptasiidae</taxon>
        <taxon>Exaiptasia</taxon>
    </lineage>
</organism>
<dbReference type="GO" id="GO:0005739">
    <property type="term" value="C:mitochondrion"/>
    <property type="evidence" value="ECO:0007669"/>
    <property type="project" value="TreeGrafter"/>
</dbReference>
<sequence>MATDKGGKTTWKSFLFAHEDVDIFRDTSIRYLGYANEVGEAFKTHIPRSIYYGSYVVSSSYCLADAISKGRQVYREGEGHIQSSVLRRRTVETTIEAGVWQGLASVVIPGFTINRICVSSRFILKRVARTMPVTTQTWITTLVGLSMIPVIIKPIDRGVDYLMEGTLNMLREMGVVSKHTDVD</sequence>
<dbReference type="GeneID" id="110233602"/>
<dbReference type="RefSeq" id="XP_020894561.1">
    <property type="nucleotide sequence ID" value="XM_021038902.2"/>
</dbReference>
<dbReference type="EnsemblMetazoa" id="XM_021038902.2">
    <property type="protein sequence ID" value="XP_020894561.1"/>
    <property type="gene ID" value="LOC110233602"/>
</dbReference>
<dbReference type="OrthoDB" id="424969at2759"/>
<keyword evidence="5" id="KW-1185">Reference proteome</keyword>
<evidence type="ECO:0000313" key="5">
    <source>
        <dbReference type="Proteomes" id="UP000887567"/>
    </source>
</evidence>
<evidence type="ECO:0000256" key="3">
    <source>
        <dbReference type="ARBA" id="ARBA00029631"/>
    </source>
</evidence>
<protein>
    <recommendedName>
        <fullName evidence="2">Mitochondrial fission process protein 1</fullName>
    </recommendedName>
    <alternativeName>
        <fullName evidence="3">Mitochondrial 18 kDa protein</fullName>
    </alternativeName>
</protein>
<dbReference type="GO" id="GO:0000266">
    <property type="term" value="P:mitochondrial fission"/>
    <property type="evidence" value="ECO:0007669"/>
    <property type="project" value="TreeGrafter"/>
</dbReference>
<reference evidence="4" key="1">
    <citation type="submission" date="2022-11" db="UniProtKB">
        <authorList>
            <consortium name="EnsemblMetazoa"/>
        </authorList>
    </citation>
    <scope>IDENTIFICATION</scope>
</reference>
<dbReference type="AlphaFoldDB" id="A0A913WV28"/>
<dbReference type="PANTHER" id="PTHR11001">
    <property type="entry name" value="MITOCHONDRIAL FISSION PROCESS PROTEIN 1"/>
    <property type="match status" value="1"/>
</dbReference>
<evidence type="ECO:0000256" key="2">
    <source>
        <dbReference type="ARBA" id="ARBA00017835"/>
    </source>
</evidence>
<dbReference type="PANTHER" id="PTHR11001:SF2">
    <property type="entry name" value="MITOCHONDRIAL FISSION PROCESS PROTEIN 1"/>
    <property type="match status" value="1"/>
</dbReference>